<keyword evidence="7" id="KW-0276">Fatty acid metabolism</keyword>
<dbReference type="PROSITE" id="PS00606">
    <property type="entry name" value="KS3_1"/>
    <property type="match status" value="1"/>
</dbReference>
<dbReference type="AlphaFoldDB" id="A0A377GK12"/>
<sequence>MGAFYEELSLNKRRIVITGMGMITPVGLNVEETWRNILAGVSGVVLADEFDANEYSSRIWAKVKNFNIENYVALKDARKMDAFTQYGIAAADEAMLDSGLKIDANLSNRIGVAVGAGIGGIQTITNNQDKLMAGGPRKVSPFFIPAGIINMVAGQISIRHQLKGPNISVVTACTTGTHNIGLAARMIAYGDADVMLCGGAEMTLTPLCLAGFSAVRSLSKRNDEPEKASRPFDKDRDGFVMGEGAGVLVLEEYEHAKARGAKIYAELVGFGMSGDAFHITAPDDDADGAARAMEAAIHDAGIDPEQVDYINAHGTSTYLNDLNETKAIKRIFKQHAYDLAVSSTKSMTGHLLGAAGAVEAIFSVLAIRDQIAPPTINLDNPDEGCDLNYVPHTPQKRSINYVLSNSLGFGGTNGSLIFKRV</sequence>
<dbReference type="EC" id="2.3.1.179" evidence="3 11"/>
<dbReference type="InterPro" id="IPR016039">
    <property type="entry name" value="Thiolase-like"/>
</dbReference>
<dbReference type="PIRSF" id="PIRSF000447">
    <property type="entry name" value="KAS_II"/>
    <property type="match status" value="1"/>
</dbReference>
<feature type="active site" description="For beta-ketoacyl synthase activity" evidence="12">
    <location>
        <position position="173"/>
    </location>
</feature>
<comment type="function">
    <text evidence="11">Involved in the type II fatty acid elongation cycle. Catalyzes the elongation of a wide range of acyl-ACP by the addition of two carbons from malonyl-ACP to an acyl acceptor. Can efficiently catalyze the conversion of palmitoleoyl-ACP (cis-hexadec-9-enoyl-ACP) to cis-vaccenoyl-ACP (cis-octadec-11-enoyl-ACP), an essential step in the thermal regulation of fatty acid composition.</text>
</comment>
<keyword evidence="17" id="KW-1185">Reference proteome</keyword>
<dbReference type="Pfam" id="PF02801">
    <property type="entry name" value="Ketoacyl-synt_C"/>
    <property type="match status" value="1"/>
</dbReference>
<keyword evidence="6 11" id="KW-0808">Transferase</keyword>
<comment type="pathway">
    <text evidence="1 11">Lipid metabolism; fatty acid biosynthesis.</text>
</comment>
<evidence type="ECO:0000256" key="5">
    <source>
        <dbReference type="ARBA" id="ARBA00022516"/>
    </source>
</evidence>
<dbReference type="InterPro" id="IPR017568">
    <property type="entry name" value="3-oxoacyl-ACP_synth-2"/>
</dbReference>
<dbReference type="SUPFAM" id="SSF53901">
    <property type="entry name" value="Thiolase-like"/>
    <property type="match status" value="2"/>
</dbReference>
<evidence type="ECO:0000256" key="13">
    <source>
        <dbReference type="RuleBase" id="RU003694"/>
    </source>
</evidence>
<evidence type="ECO:0000256" key="11">
    <source>
        <dbReference type="PIRNR" id="PIRNR000447"/>
    </source>
</evidence>
<reference evidence="16 18" key="2">
    <citation type="submission" date="2018-06" db="EMBL/GenBank/DDBJ databases">
        <authorList>
            <consortium name="Pathogen Informatics"/>
            <person name="Doyle S."/>
        </authorList>
    </citation>
    <scope>NUCLEOTIDE SEQUENCE [LARGE SCALE GENOMIC DNA]</scope>
    <source>
        <strain evidence="16 18">NCTC11401</strain>
    </source>
</reference>
<dbReference type="Gene3D" id="3.40.47.10">
    <property type="match status" value="1"/>
</dbReference>
<keyword evidence="5 11" id="KW-0444">Lipid biosynthesis</keyword>
<dbReference type="FunFam" id="3.40.47.10:FF:000009">
    <property type="entry name" value="3-oxoacyl-[acyl-carrier-protein] synthase 2"/>
    <property type="match status" value="1"/>
</dbReference>
<dbReference type="EMBL" id="UGGV01000001">
    <property type="protein sequence ID" value="STO24944.1"/>
    <property type="molecule type" value="Genomic_DNA"/>
</dbReference>
<gene>
    <name evidence="16" type="primary">fabF_1</name>
    <name evidence="16" type="ORF">NCTC11401_01762</name>
    <name evidence="15" type="ORF">SAMN05421777_10352</name>
</gene>
<dbReference type="NCBIfam" id="TIGR03150">
    <property type="entry name" value="fabF"/>
    <property type="match status" value="1"/>
</dbReference>
<dbReference type="NCBIfam" id="NF005589">
    <property type="entry name" value="PRK07314.1"/>
    <property type="match status" value="1"/>
</dbReference>
<dbReference type="STRING" id="464.Lgor_2714"/>
<evidence type="ECO:0000256" key="1">
    <source>
        <dbReference type="ARBA" id="ARBA00005194"/>
    </source>
</evidence>
<comment type="catalytic activity">
    <reaction evidence="11">
        <text>a fatty acyl-[ACP] + malonyl-[ACP] + H(+) = a 3-oxoacyl-[ACP] + holo-[ACP] + CO2</text>
        <dbReference type="Rhea" id="RHEA:22836"/>
        <dbReference type="Rhea" id="RHEA-COMP:9623"/>
        <dbReference type="Rhea" id="RHEA-COMP:9685"/>
        <dbReference type="Rhea" id="RHEA-COMP:9916"/>
        <dbReference type="Rhea" id="RHEA-COMP:14125"/>
        <dbReference type="ChEBI" id="CHEBI:15378"/>
        <dbReference type="ChEBI" id="CHEBI:16526"/>
        <dbReference type="ChEBI" id="CHEBI:64479"/>
        <dbReference type="ChEBI" id="CHEBI:78449"/>
        <dbReference type="ChEBI" id="CHEBI:78776"/>
        <dbReference type="ChEBI" id="CHEBI:138651"/>
    </reaction>
</comment>
<dbReference type="PANTHER" id="PTHR11712">
    <property type="entry name" value="POLYKETIDE SYNTHASE-RELATED"/>
    <property type="match status" value="1"/>
</dbReference>
<dbReference type="InterPro" id="IPR014030">
    <property type="entry name" value="Ketoacyl_synth_N"/>
</dbReference>
<evidence type="ECO:0000256" key="7">
    <source>
        <dbReference type="ARBA" id="ARBA00022832"/>
    </source>
</evidence>
<keyword evidence="8" id="KW-0443">Lipid metabolism</keyword>
<evidence type="ECO:0000313" key="18">
    <source>
        <dbReference type="Proteomes" id="UP000254374"/>
    </source>
</evidence>
<evidence type="ECO:0000259" key="14">
    <source>
        <dbReference type="PROSITE" id="PS52004"/>
    </source>
</evidence>
<dbReference type="PROSITE" id="PS52004">
    <property type="entry name" value="KS3_2"/>
    <property type="match status" value="1"/>
</dbReference>
<dbReference type="EMBL" id="FTNL01000003">
    <property type="protein sequence ID" value="SIQ77594.1"/>
    <property type="molecule type" value="Genomic_DNA"/>
</dbReference>
<evidence type="ECO:0000256" key="9">
    <source>
        <dbReference type="ARBA" id="ARBA00023160"/>
    </source>
</evidence>
<organism evidence="16 18">
    <name type="scientific">Fluoribacter gormanii</name>
    <dbReference type="NCBI Taxonomy" id="464"/>
    <lineage>
        <taxon>Bacteria</taxon>
        <taxon>Pseudomonadati</taxon>
        <taxon>Pseudomonadota</taxon>
        <taxon>Gammaproteobacteria</taxon>
        <taxon>Legionellales</taxon>
        <taxon>Legionellaceae</taxon>
        <taxon>Fluoribacter</taxon>
    </lineage>
</organism>
<dbReference type="Proteomes" id="UP000186808">
    <property type="component" value="Unassembled WGS sequence"/>
</dbReference>
<evidence type="ECO:0000256" key="4">
    <source>
        <dbReference type="ARBA" id="ARBA00014657"/>
    </source>
</evidence>
<dbReference type="PANTHER" id="PTHR11712:SF336">
    <property type="entry name" value="3-OXOACYL-[ACYL-CARRIER-PROTEIN] SYNTHASE, MITOCHONDRIAL"/>
    <property type="match status" value="1"/>
</dbReference>
<name>A0A377GK12_9GAMM</name>
<evidence type="ECO:0000256" key="3">
    <source>
        <dbReference type="ARBA" id="ARBA00012356"/>
    </source>
</evidence>
<evidence type="ECO:0000313" key="16">
    <source>
        <dbReference type="EMBL" id="STO24944.1"/>
    </source>
</evidence>
<evidence type="ECO:0000256" key="12">
    <source>
        <dbReference type="PIRSR" id="PIRSR000447-1"/>
    </source>
</evidence>
<keyword evidence="9 11" id="KW-0275">Fatty acid biosynthesis</keyword>
<keyword evidence="10 11" id="KW-0012">Acyltransferase</keyword>
<evidence type="ECO:0000256" key="6">
    <source>
        <dbReference type="ARBA" id="ARBA00022679"/>
    </source>
</evidence>
<feature type="domain" description="Ketosynthase family 3 (KS3)" evidence="14">
    <location>
        <begin position="12"/>
        <end position="420"/>
    </location>
</feature>
<dbReference type="CDD" id="cd00834">
    <property type="entry name" value="KAS_I_II"/>
    <property type="match status" value="1"/>
</dbReference>
<dbReference type="InterPro" id="IPR000794">
    <property type="entry name" value="Beta-ketoacyl_synthase"/>
</dbReference>
<evidence type="ECO:0000313" key="17">
    <source>
        <dbReference type="Proteomes" id="UP000186808"/>
    </source>
</evidence>
<dbReference type="InterPro" id="IPR014031">
    <property type="entry name" value="Ketoacyl_synth_C"/>
</dbReference>
<comment type="similarity">
    <text evidence="2 11 13">Belongs to the thiolase-like superfamily. Beta-ketoacyl-ACP synthases family.</text>
</comment>
<dbReference type="NCBIfam" id="NF004970">
    <property type="entry name" value="PRK06333.1"/>
    <property type="match status" value="1"/>
</dbReference>
<dbReference type="Proteomes" id="UP000254374">
    <property type="component" value="Unassembled WGS sequence"/>
</dbReference>
<reference evidence="15 17" key="1">
    <citation type="submission" date="2017-01" db="EMBL/GenBank/DDBJ databases">
        <authorList>
            <person name="Varghese N."/>
            <person name="Submissions S."/>
        </authorList>
    </citation>
    <scope>NUCLEOTIDE SEQUENCE [LARGE SCALE GENOMIC DNA]</scope>
    <source>
        <strain evidence="15 17">ATCC 33342</strain>
    </source>
</reference>
<dbReference type="SMART" id="SM00825">
    <property type="entry name" value="PKS_KS"/>
    <property type="match status" value="1"/>
</dbReference>
<comment type="catalytic activity">
    <reaction evidence="11">
        <text>(9Z)-hexadecenoyl-[ACP] + malonyl-[ACP] + H(+) = 3-oxo-(11Z)-octadecenoyl-[ACP] + holo-[ACP] + CO2</text>
        <dbReference type="Rhea" id="RHEA:55040"/>
        <dbReference type="Rhea" id="RHEA-COMP:9623"/>
        <dbReference type="Rhea" id="RHEA-COMP:9685"/>
        <dbReference type="Rhea" id="RHEA-COMP:10800"/>
        <dbReference type="Rhea" id="RHEA-COMP:14074"/>
        <dbReference type="ChEBI" id="CHEBI:15378"/>
        <dbReference type="ChEBI" id="CHEBI:16526"/>
        <dbReference type="ChEBI" id="CHEBI:64479"/>
        <dbReference type="ChEBI" id="CHEBI:78449"/>
        <dbReference type="ChEBI" id="CHEBI:83989"/>
        <dbReference type="ChEBI" id="CHEBI:138538"/>
        <dbReference type="EC" id="2.3.1.179"/>
    </reaction>
</comment>
<protein>
    <recommendedName>
        <fullName evidence="4 11">3-oxoacyl-[acyl-carrier-protein] synthase 2</fullName>
        <ecNumber evidence="3 11">2.3.1.179</ecNumber>
    </recommendedName>
</protein>
<dbReference type="GO" id="GO:0006633">
    <property type="term" value="P:fatty acid biosynthetic process"/>
    <property type="evidence" value="ECO:0007669"/>
    <property type="project" value="UniProtKB-UniRule"/>
</dbReference>
<dbReference type="GO" id="GO:0005829">
    <property type="term" value="C:cytosol"/>
    <property type="evidence" value="ECO:0007669"/>
    <property type="project" value="TreeGrafter"/>
</dbReference>
<proteinExistence type="inferred from homology"/>
<dbReference type="Pfam" id="PF00109">
    <property type="entry name" value="ketoacyl-synt"/>
    <property type="match status" value="1"/>
</dbReference>
<dbReference type="UniPathway" id="UPA00094"/>
<accession>A0A377GK12</accession>
<evidence type="ECO:0000256" key="2">
    <source>
        <dbReference type="ARBA" id="ARBA00008467"/>
    </source>
</evidence>
<evidence type="ECO:0000256" key="10">
    <source>
        <dbReference type="ARBA" id="ARBA00023315"/>
    </source>
</evidence>
<evidence type="ECO:0000313" key="15">
    <source>
        <dbReference type="EMBL" id="SIQ77594.1"/>
    </source>
</evidence>
<dbReference type="InterPro" id="IPR018201">
    <property type="entry name" value="Ketoacyl_synth_AS"/>
</dbReference>
<evidence type="ECO:0000256" key="8">
    <source>
        <dbReference type="ARBA" id="ARBA00023098"/>
    </source>
</evidence>
<dbReference type="InterPro" id="IPR020841">
    <property type="entry name" value="PKS_Beta-ketoAc_synthase_dom"/>
</dbReference>
<dbReference type="GO" id="GO:0004315">
    <property type="term" value="F:3-oxoacyl-[acyl-carrier-protein] synthase activity"/>
    <property type="evidence" value="ECO:0007669"/>
    <property type="project" value="UniProtKB-UniRule"/>
</dbReference>